<feature type="chain" id="PRO_5045592836" evidence="1">
    <location>
        <begin position="21"/>
        <end position="139"/>
    </location>
</feature>
<sequence length="139" mass="15198">MKKTLMTLLMLSSFSIIGFANNLNPETKKVNNENAEVKAESYTIRLGLLGLDGSKRLSGWEDLGGFYATNLETGEVFYNEQGTFLPGIILDLPAGTYEFSALQGQGGWVGYGSVTVNLSEDLIDQEGYITVYVPIAWAE</sequence>
<protein>
    <submittedName>
        <fullName evidence="2">Uncharacterized protein</fullName>
    </submittedName>
</protein>
<keyword evidence="1" id="KW-0732">Signal</keyword>
<organism evidence="2 3">
    <name type="scientific">Chishuiella changwenlii</name>
    <dbReference type="NCBI Taxonomy" id="1434701"/>
    <lineage>
        <taxon>Bacteria</taxon>
        <taxon>Pseudomonadati</taxon>
        <taxon>Bacteroidota</taxon>
        <taxon>Flavobacteriia</taxon>
        <taxon>Flavobacteriales</taxon>
        <taxon>Weeksellaceae</taxon>
        <taxon>Chishuiella</taxon>
    </lineage>
</organism>
<evidence type="ECO:0000313" key="2">
    <source>
        <dbReference type="EMBL" id="GGE93309.1"/>
    </source>
</evidence>
<gene>
    <name evidence="2" type="ORF">GCM10010984_08670</name>
</gene>
<comment type="caution">
    <text evidence="2">The sequence shown here is derived from an EMBL/GenBank/DDBJ whole genome shotgun (WGS) entry which is preliminary data.</text>
</comment>
<reference evidence="3" key="1">
    <citation type="journal article" date="2019" name="Int. J. Syst. Evol. Microbiol.">
        <title>The Global Catalogue of Microorganisms (GCM) 10K type strain sequencing project: providing services to taxonomists for standard genome sequencing and annotation.</title>
        <authorList>
            <consortium name="The Broad Institute Genomics Platform"/>
            <consortium name="The Broad Institute Genome Sequencing Center for Infectious Disease"/>
            <person name="Wu L."/>
            <person name="Ma J."/>
        </authorList>
    </citation>
    <scope>NUCLEOTIDE SEQUENCE [LARGE SCALE GENOMIC DNA]</scope>
    <source>
        <strain evidence="3">CGMCC 1.12707</strain>
    </source>
</reference>
<keyword evidence="3" id="KW-1185">Reference proteome</keyword>
<feature type="signal peptide" evidence="1">
    <location>
        <begin position="1"/>
        <end position="20"/>
    </location>
</feature>
<evidence type="ECO:0000256" key="1">
    <source>
        <dbReference type="SAM" id="SignalP"/>
    </source>
</evidence>
<dbReference type="RefSeq" id="WP_072931704.1">
    <property type="nucleotide sequence ID" value="NZ_BMFL01000005.1"/>
</dbReference>
<proteinExistence type="predicted"/>
<accession>A0ABQ1TEK7</accession>
<name>A0ABQ1TEK7_9FLAO</name>
<dbReference type="EMBL" id="BMFL01000005">
    <property type="protein sequence ID" value="GGE93309.1"/>
    <property type="molecule type" value="Genomic_DNA"/>
</dbReference>
<evidence type="ECO:0000313" key="3">
    <source>
        <dbReference type="Proteomes" id="UP000650994"/>
    </source>
</evidence>
<dbReference type="Proteomes" id="UP000650994">
    <property type="component" value="Unassembled WGS sequence"/>
</dbReference>